<dbReference type="PROSITE" id="PS50949">
    <property type="entry name" value="HTH_GNTR"/>
    <property type="match status" value="1"/>
</dbReference>
<organism evidence="5 6">
    <name type="scientific">Roseicella frigidaeris</name>
    <dbReference type="NCBI Taxonomy" id="2230885"/>
    <lineage>
        <taxon>Bacteria</taxon>
        <taxon>Pseudomonadati</taxon>
        <taxon>Pseudomonadota</taxon>
        <taxon>Alphaproteobacteria</taxon>
        <taxon>Acetobacterales</taxon>
        <taxon>Roseomonadaceae</taxon>
        <taxon>Roseicella</taxon>
    </lineage>
</organism>
<dbReference type="Gene3D" id="1.10.10.10">
    <property type="entry name" value="Winged helix-like DNA-binding domain superfamily/Winged helix DNA-binding domain"/>
    <property type="match status" value="1"/>
</dbReference>
<keyword evidence="2" id="KW-0238">DNA-binding</keyword>
<dbReference type="EMBL" id="QLIX01000008">
    <property type="protein sequence ID" value="RAI58518.1"/>
    <property type="molecule type" value="Genomic_DNA"/>
</dbReference>
<dbReference type="Pfam" id="PF00392">
    <property type="entry name" value="GntR"/>
    <property type="match status" value="1"/>
</dbReference>
<reference evidence="6" key="1">
    <citation type="submission" date="2018-06" db="EMBL/GenBank/DDBJ databases">
        <authorList>
            <person name="Khan S.A."/>
        </authorList>
    </citation>
    <scope>NUCLEOTIDE SEQUENCE [LARGE SCALE GENOMIC DNA]</scope>
    <source>
        <strain evidence="6">DB-1506</strain>
    </source>
</reference>
<dbReference type="InterPro" id="IPR011711">
    <property type="entry name" value="GntR_C"/>
</dbReference>
<dbReference type="Pfam" id="PF07729">
    <property type="entry name" value="FCD"/>
    <property type="match status" value="1"/>
</dbReference>
<gene>
    <name evidence="5" type="ORF">DOO78_12530</name>
</gene>
<keyword evidence="6" id="KW-1185">Reference proteome</keyword>
<sequence>MARFVSNTRHIACEGLISGVGKILLRLFLFDLSTYGCVCPARKRGWSLCSLAGQLRLRFQNQEVEFKLLVFASGSGAMSVTVRDLRARAGAPVGFMRAGSGVELRRLLPVQPRTMVEQAAEAIVAGAARGIFLPDDRLVEAEIARDLGISRVPVREALRLLESQGIVVSTPYKGMRLMRISNRGVAALMRVRLSLETLAVREALAQPGGRERFDRLRVAAAAFAYALEASDPALPVLAEVEFHAELCRVSGNPSLLALWQGLARQLAVVWGLALRLQGGLPQNEEHEALLEALDAGDEAGAIATLVEHIGRYARLDFETLVAERRRAPAM</sequence>
<dbReference type="Proteomes" id="UP000249065">
    <property type="component" value="Unassembled WGS sequence"/>
</dbReference>
<dbReference type="InterPro" id="IPR000524">
    <property type="entry name" value="Tscrpt_reg_HTH_GntR"/>
</dbReference>
<name>A0A327ME79_9PROT</name>
<keyword evidence="1" id="KW-0805">Transcription regulation</keyword>
<dbReference type="SMART" id="SM00895">
    <property type="entry name" value="FCD"/>
    <property type="match status" value="1"/>
</dbReference>
<dbReference type="PRINTS" id="PR00035">
    <property type="entry name" value="HTHGNTR"/>
</dbReference>
<evidence type="ECO:0000256" key="2">
    <source>
        <dbReference type="ARBA" id="ARBA00023125"/>
    </source>
</evidence>
<dbReference type="GO" id="GO:0003700">
    <property type="term" value="F:DNA-binding transcription factor activity"/>
    <property type="evidence" value="ECO:0007669"/>
    <property type="project" value="InterPro"/>
</dbReference>
<dbReference type="SUPFAM" id="SSF48008">
    <property type="entry name" value="GntR ligand-binding domain-like"/>
    <property type="match status" value="1"/>
</dbReference>
<dbReference type="InterPro" id="IPR036390">
    <property type="entry name" value="WH_DNA-bd_sf"/>
</dbReference>
<dbReference type="GO" id="GO:0003677">
    <property type="term" value="F:DNA binding"/>
    <property type="evidence" value="ECO:0007669"/>
    <property type="project" value="UniProtKB-KW"/>
</dbReference>
<dbReference type="AlphaFoldDB" id="A0A327ME79"/>
<dbReference type="SUPFAM" id="SSF46785">
    <property type="entry name" value="Winged helix' DNA-binding domain"/>
    <property type="match status" value="1"/>
</dbReference>
<evidence type="ECO:0000313" key="6">
    <source>
        <dbReference type="Proteomes" id="UP000249065"/>
    </source>
</evidence>
<comment type="caution">
    <text evidence="5">The sequence shown here is derived from an EMBL/GenBank/DDBJ whole genome shotgun (WGS) entry which is preliminary data.</text>
</comment>
<keyword evidence="3" id="KW-0804">Transcription</keyword>
<dbReference type="OrthoDB" id="9812290at2"/>
<dbReference type="InterPro" id="IPR008920">
    <property type="entry name" value="TF_FadR/GntR_C"/>
</dbReference>
<dbReference type="SMART" id="SM00345">
    <property type="entry name" value="HTH_GNTR"/>
    <property type="match status" value="1"/>
</dbReference>
<dbReference type="InterPro" id="IPR036388">
    <property type="entry name" value="WH-like_DNA-bd_sf"/>
</dbReference>
<dbReference type="Gene3D" id="1.20.120.530">
    <property type="entry name" value="GntR ligand-binding domain-like"/>
    <property type="match status" value="1"/>
</dbReference>
<feature type="domain" description="HTH gntR-type" evidence="4">
    <location>
        <begin position="113"/>
        <end position="180"/>
    </location>
</feature>
<evidence type="ECO:0000256" key="1">
    <source>
        <dbReference type="ARBA" id="ARBA00023015"/>
    </source>
</evidence>
<accession>A0A327ME79</accession>
<evidence type="ECO:0000256" key="3">
    <source>
        <dbReference type="ARBA" id="ARBA00023163"/>
    </source>
</evidence>
<evidence type="ECO:0000313" key="5">
    <source>
        <dbReference type="EMBL" id="RAI58518.1"/>
    </source>
</evidence>
<dbReference type="PANTHER" id="PTHR43537:SF24">
    <property type="entry name" value="GLUCONATE OPERON TRANSCRIPTIONAL REPRESSOR"/>
    <property type="match status" value="1"/>
</dbReference>
<dbReference type="PANTHER" id="PTHR43537">
    <property type="entry name" value="TRANSCRIPTIONAL REGULATOR, GNTR FAMILY"/>
    <property type="match status" value="1"/>
</dbReference>
<evidence type="ECO:0000259" key="4">
    <source>
        <dbReference type="PROSITE" id="PS50949"/>
    </source>
</evidence>
<proteinExistence type="predicted"/>
<protein>
    <recommendedName>
        <fullName evidence="4">HTH gntR-type domain-containing protein</fullName>
    </recommendedName>
</protein>